<dbReference type="InterPro" id="IPR003329">
    <property type="entry name" value="Cytidylyl_trans"/>
</dbReference>
<dbReference type="SUPFAM" id="SSF53448">
    <property type="entry name" value="Nucleotide-diphospho-sugar transferases"/>
    <property type="match status" value="1"/>
</dbReference>
<dbReference type="PANTHER" id="PTHR42866:SF2">
    <property type="entry name" value="3-DEOXY-MANNO-OCTULOSONATE CYTIDYLYLTRANSFERASE, MITOCHONDRIAL"/>
    <property type="match status" value="1"/>
</dbReference>
<reference evidence="5" key="1">
    <citation type="submission" date="2017-04" db="EMBL/GenBank/DDBJ databases">
        <title>Population genomics of picophytoplankton unveils novel chromosome hypervariability.</title>
        <authorList>
            <consortium name="DOE Joint Genome Institute"/>
            <person name="Blanc-Mathieu R."/>
            <person name="Krasovec M."/>
            <person name="Hebrard M."/>
            <person name="Yau S."/>
            <person name="Desgranges E."/>
            <person name="Martin J."/>
            <person name="Schackwitz W."/>
            <person name="Kuo A."/>
            <person name="Salin G."/>
            <person name="Donnadieu C."/>
            <person name="Desdevises Y."/>
            <person name="Sanchez-Ferandin S."/>
            <person name="Moreau H."/>
            <person name="Rivals E."/>
            <person name="Grigoriev I.V."/>
            <person name="Grimsley N."/>
            <person name="Eyre-Walker A."/>
            <person name="Piganeau G."/>
        </authorList>
    </citation>
    <scope>NUCLEOTIDE SEQUENCE [LARGE SCALE GENOMIC DNA]</scope>
    <source>
        <strain evidence="5">RCC 1115</strain>
    </source>
</reference>
<dbReference type="eggNOG" id="ENOG502QPIP">
    <property type="taxonomic scope" value="Eukaryota"/>
</dbReference>
<feature type="signal peptide" evidence="4">
    <location>
        <begin position="1"/>
        <end position="19"/>
    </location>
</feature>
<feature type="compositionally biased region" description="Polar residues" evidence="3">
    <location>
        <begin position="403"/>
        <end position="431"/>
    </location>
</feature>
<feature type="compositionally biased region" description="Basic residues" evidence="3">
    <location>
        <begin position="391"/>
        <end position="402"/>
    </location>
</feature>
<dbReference type="InterPro" id="IPR029044">
    <property type="entry name" value="Nucleotide-diphossugar_trans"/>
</dbReference>
<dbReference type="Pfam" id="PF02348">
    <property type="entry name" value="CTP_transf_3"/>
    <property type="match status" value="1"/>
</dbReference>
<feature type="region of interest" description="Disordered" evidence="3">
    <location>
        <begin position="71"/>
        <end position="100"/>
    </location>
</feature>
<evidence type="ECO:0000256" key="1">
    <source>
        <dbReference type="ARBA" id="ARBA00022679"/>
    </source>
</evidence>
<sequence length="431" mass="47182">MGFPLALDVIVVSVARAIAARWRTVLALGVGAVAFAKTDHEASINDRAFRTRARRARRNFDKFRRARRLAGTTTETSDDADVTRSDDAQNDVKRASAGTRRVKTRGLRTNFVLGVAHAPRVDRNGRYEGKPLALIHGKPAFARLAETMKRCTRIERVVVATDDYRVAETAKEYGIETVLVAPEVARTSTVYAREAAKATGGGWDYVCVVDVEECLLDADSIDACVCEMETNVDEMCVMSSCVTAIDPAGRESGAEERNAECIRPRCVEDVNGFAMYISRAAIPVNGEARNGELVDVSTPTKRAIARDFQAWSWGIVEATCFDAVYLRMTGNEQKEDTPLSRIENIDALNALERGYKIKVCHVNHQVPPLRDPKDVSKLDELLRAKVDKLKRASMKSPAKKGSRNPSVRPNVGSASEAPSTSGTPAPLTDTP</sequence>
<dbReference type="Gene3D" id="3.90.550.10">
    <property type="entry name" value="Spore Coat Polysaccharide Biosynthesis Protein SpsA, Chain A"/>
    <property type="match status" value="1"/>
</dbReference>
<name>A0A1Y5I408_OSTTA</name>
<proteinExistence type="predicted"/>
<feature type="chain" id="PRO_5012644570" evidence="4">
    <location>
        <begin position="20"/>
        <end position="431"/>
    </location>
</feature>
<evidence type="ECO:0000313" key="5">
    <source>
        <dbReference type="EMBL" id="OUS44258.1"/>
    </source>
</evidence>
<evidence type="ECO:0000256" key="3">
    <source>
        <dbReference type="SAM" id="MobiDB-lite"/>
    </source>
</evidence>
<gene>
    <name evidence="5" type="ORF">BE221DRAFT_193706</name>
</gene>
<keyword evidence="4" id="KW-0732">Signal</keyword>
<dbReference type="EMBL" id="KZ155825">
    <property type="protein sequence ID" value="OUS44258.1"/>
    <property type="molecule type" value="Genomic_DNA"/>
</dbReference>
<dbReference type="GO" id="GO:0008690">
    <property type="term" value="F:3-deoxy-manno-octulosonate cytidylyltransferase activity"/>
    <property type="evidence" value="ECO:0007669"/>
    <property type="project" value="TreeGrafter"/>
</dbReference>
<feature type="region of interest" description="Disordered" evidence="3">
    <location>
        <begin position="389"/>
        <end position="431"/>
    </location>
</feature>
<dbReference type="GO" id="GO:0005829">
    <property type="term" value="C:cytosol"/>
    <property type="evidence" value="ECO:0007669"/>
    <property type="project" value="TreeGrafter"/>
</dbReference>
<accession>A0A1Y5I408</accession>
<feature type="compositionally biased region" description="Basic and acidic residues" evidence="3">
    <location>
        <begin position="81"/>
        <end position="94"/>
    </location>
</feature>
<dbReference type="PANTHER" id="PTHR42866">
    <property type="entry name" value="3-DEOXY-MANNO-OCTULOSONATE CYTIDYLYLTRANSFERASE"/>
    <property type="match status" value="1"/>
</dbReference>
<dbReference type="AlphaFoldDB" id="A0A1Y5I408"/>
<keyword evidence="1 5" id="KW-0808">Transferase</keyword>
<evidence type="ECO:0000256" key="4">
    <source>
        <dbReference type="SAM" id="SignalP"/>
    </source>
</evidence>
<keyword evidence="2 5" id="KW-0548">Nucleotidyltransferase</keyword>
<organism evidence="5">
    <name type="scientific">Ostreococcus tauri</name>
    <name type="common">Marine green alga</name>
    <dbReference type="NCBI Taxonomy" id="70448"/>
    <lineage>
        <taxon>Eukaryota</taxon>
        <taxon>Viridiplantae</taxon>
        <taxon>Chlorophyta</taxon>
        <taxon>Mamiellophyceae</taxon>
        <taxon>Mamiellales</taxon>
        <taxon>Bathycoccaceae</taxon>
        <taxon>Ostreococcus</taxon>
    </lineage>
</organism>
<dbReference type="Proteomes" id="UP000195557">
    <property type="component" value="Unassembled WGS sequence"/>
</dbReference>
<evidence type="ECO:0000256" key="2">
    <source>
        <dbReference type="ARBA" id="ARBA00022695"/>
    </source>
</evidence>
<protein>
    <submittedName>
        <fullName evidence="5">Cytidylyltransferase family</fullName>
    </submittedName>
</protein>